<evidence type="ECO:0000313" key="1">
    <source>
        <dbReference type="EMBL" id="PVZ95722.1"/>
    </source>
</evidence>
<dbReference type="OrthoDB" id="5099264at2"/>
<dbReference type="Proteomes" id="UP000244893">
    <property type="component" value="Unassembled WGS sequence"/>
</dbReference>
<evidence type="ECO:0008006" key="3">
    <source>
        <dbReference type="Google" id="ProtNLM"/>
    </source>
</evidence>
<proteinExistence type="predicted"/>
<dbReference type="EMBL" id="QEOP01000001">
    <property type="protein sequence ID" value="PVZ95722.1"/>
    <property type="molecule type" value="Genomic_DNA"/>
</dbReference>
<evidence type="ECO:0000313" key="2">
    <source>
        <dbReference type="Proteomes" id="UP000244893"/>
    </source>
</evidence>
<dbReference type="AlphaFoldDB" id="A0A2V1HVF8"/>
<keyword evidence="2" id="KW-1185">Reference proteome</keyword>
<reference evidence="1 2" key="1">
    <citation type="submission" date="2018-05" db="EMBL/GenBank/DDBJ databases">
        <title>Amnibacterium sp. M8JJ-5, whole genome shotgun sequence.</title>
        <authorList>
            <person name="Tuo L."/>
        </authorList>
    </citation>
    <scope>NUCLEOTIDE SEQUENCE [LARGE SCALE GENOMIC DNA]</scope>
    <source>
        <strain evidence="1 2">M8JJ-5</strain>
    </source>
</reference>
<sequence length="334" mass="36979">MTTTDTTDTTWATTLYSFTNELMEGAASPDELIQEIVSSGLATAIEVDAAQHFASFPAIDEDEAARTRDAIQRVGATPTMLGIYADIRIDSRGRRDQEELRMFVLRQLEAAATVGFFGARVGLGALSADFISSLIPDLERLDVKLLEEVQGGARPDSPAIDRHRELRARYDTESIGFVFDSSLVMAAFPVTWRDSLIASGATEELLSAADDLWRGRRPDAWTRLQALAEPLRLAPPALRRLEMPFRRFGCSQVAEWEDFLADTTSVHLKYWDLVDDDDRVSGPTREIRSALEATGYSGFVCSEWGGHDWLEADTHSAFAMTRGHRDLFEAAAPA</sequence>
<dbReference type="RefSeq" id="WP_116755457.1">
    <property type="nucleotide sequence ID" value="NZ_JBHUEX010000001.1"/>
</dbReference>
<gene>
    <name evidence="1" type="ORF">DDQ50_04375</name>
</gene>
<organism evidence="1 2">
    <name type="scientific">Amnibacterium flavum</name>
    <dbReference type="NCBI Taxonomy" id="2173173"/>
    <lineage>
        <taxon>Bacteria</taxon>
        <taxon>Bacillati</taxon>
        <taxon>Actinomycetota</taxon>
        <taxon>Actinomycetes</taxon>
        <taxon>Micrococcales</taxon>
        <taxon>Microbacteriaceae</taxon>
        <taxon>Amnibacterium</taxon>
    </lineage>
</organism>
<protein>
    <recommendedName>
        <fullName evidence="3">Sugar phosphate isomerase</fullName>
    </recommendedName>
</protein>
<accession>A0A2V1HVF8</accession>
<dbReference type="Gene3D" id="3.20.20.150">
    <property type="entry name" value="Divalent-metal-dependent TIM barrel enzymes"/>
    <property type="match status" value="1"/>
</dbReference>
<dbReference type="InterPro" id="IPR036237">
    <property type="entry name" value="Xyl_isomerase-like_sf"/>
</dbReference>
<dbReference type="SUPFAM" id="SSF51658">
    <property type="entry name" value="Xylose isomerase-like"/>
    <property type="match status" value="1"/>
</dbReference>
<name>A0A2V1HVF8_9MICO</name>
<comment type="caution">
    <text evidence="1">The sequence shown here is derived from an EMBL/GenBank/DDBJ whole genome shotgun (WGS) entry which is preliminary data.</text>
</comment>